<keyword evidence="1" id="KW-1133">Transmembrane helix</keyword>
<name>A0AAP3XPD0_9PROT</name>
<feature type="transmembrane region" description="Helical" evidence="1">
    <location>
        <begin position="34"/>
        <end position="60"/>
    </location>
</feature>
<dbReference type="Proteomes" id="UP001301140">
    <property type="component" value="Unassembled WGS sequence"/>
</dbReference>
<keyword evidence="1" id="KW-0812">Transmembrane</keyword>
<accession>A0AAP3XPD0</accession>
<evidence type="ECO:0000256" key="1">
    <source>
        <dbReference type="SAM" id="Phobius"/>
    </source>
</evidence>
<keyword evidence="1" id="KW-0472">Membrane</keyword>
<organism evidence="2 3">
    <name type="scientific">Marinimicrococcus flavescens</name>
    <dbReference type="NCBI Taxonomy" id="3031815"/>
    <lineage>
        <taxon>Bacteria</taxon>
        <taxon>Pseudomonadati</taxon>
        <taxon>Pseudomonadota</taxon>
        <taxon>Alphaproteobacteria</taxon>
        <taxon>Geminicoccales</taxon>
        <taxon>Geminicoccaceae</taxon>
        <taxon>Marinimicrococcus</taxon>
    </lineage>
</organism>
<gene>
    <name evidence="2" type="ORF">PZ740_00980</name>
</gene>
<dbReference type="AlphaFoldDB" id="A0AAP3XPD0"/>
<evidence type="ECO:0000313" key="3">
    <source>
        <dbReference type="Proteomes" id="UP001301140"/>
    </source>
</evidence>
<dbReference type="EMBL" id="JARGEQ010000006">
    <property type="protein sequence ID" value="MDF1584954.1"/>
    <property type="molecule type" value="Genomic_DNA"/>
</dbReference>
<evidence type="ECO:0000313" key="2">
    <source>
        <dbReference type="EMBL" id="MDF1584954.1"/>
    </source>
</evidence>
<proteinExistence type="predicted"/>
<sequence length="73" mass="7698">MPLAWTLVMLAAGLTLGGFCLWHQRRPRPPGEVSIFPATFLLGVGLILTVVALGHLVTLVTGVPLRGRLATGP</sequence>
<protein>
    <submittedName>
        <fullName evidence="2">Uncharacterized protein</fullName>
    </submittedName>
</protein>
<dbReference type="RefSeq" id="WP_327787362.1">
    <property type="nucleotide sequence ID" value="NZ_JARGEQ010000006.1"/>
</dbReference>
<comment type="caution">
    <text evidence="2">The sequence shown here is derived from an EMBL/GenBank/DDBJ whole genome shotgun (WGS) entry which is preliminary data.</text>
</comment>
<reference evidence="2 3" key="1">
    <citation type="submission" date="2023-03" db="EMBL/GenBank/DDBJ databases">
        <title>YIM 152171 draft genome.</title>
        <authorList>
            <person name="Yang Z."/>
        </authorList>
    </citation>
    <scope>NUCLEOTIDE SEQUENCE [LARGE SCALE GENOMIC DNA]</scope>
    <source>
        <strain evidence="2 3">YIM 152171</strain>
    </source>
</reference>
<keyword evidence="3" id="KW-1185">Reference proteome</keyword>